<dbReference type="Pfam" id="PF07707">
    <property type="entry name" value="BACK"/>
    <property type="match status" value="1"/>
</dbReference>
<protein>
    <recommendedName>
        <fullName evidence="1">BACK domain-containing protein</fullName>
    </recommendedName>
</protein>
<dbReference type="InterPro" id="IPR011705">
    <property type="entry name" value="BACK"/>
</dbReference>
<dbReference type="Gene3D" id="2.60.120.260">
    <property type="entry name" value="Galactose-binding domain-like"/>
    <property type="match status" value="1"/>
</dbReference>
<keyword evidence="3" id="KW-1185">Reference proteome</keyword>
<evidence type="ECO:0000259" key="1">
    <source>
        <dbReference type="Pfam" id="PF07707"/>
    </source>
</evidence>
<dbReference type="EMBL" id="JAPFFF010000008">
    <property type="protein sequence ID" value="KAK8884581.1"/>
    <property type="molecule type" value="Genomic_DNA"/>
</dbReference>
<feature type="domain" description="BACK" evidence="1">
    <location>
        <begin position="140"/>
        <end position="190"/>
    </location>
</feature>
<comment type="caution">
    <text evidence="2">The sequence shown here is derived from an EMBL/GenBank/DDBJ whole genome shotgun (WGS) entry which is preliminary data.</text>
</comment>
<evidence type="ECO:0000313" key="3">
    <source>
        <dbReference type="Proteomes" id="UP001470230"/>
    </source>
</evidence>
<reference evidence="2 3" key="1">
    <citation type="submission" date="2024-04" db="EMBL/GenBank/DDBJ databases">
        <title>Tritrichomonas musculus Genome.</title>
        <authorList>
            <person name="Alves-Ferreira E."/>
            <person name="Grigg M."/>
            <person name="Lorenzi H."/>
            <person name="Galac M."/>
        </authorList>
    </citation>
    <scope>NUCLEOTIDE SEQUENCE [LARGE SCALE GENOMIC DNA]</scope>
    <source>
        <strain evidence="2 3">EAF2021</strain>
    </source>
</reference>
<organism evidence="2 3">
    <name type="scientific">Tritrichomonas musculus</name>
    <dbReference type="NCBI Taxonomy" id="1915356"/>
    <lineage>
        <taxon>Eukaryota</taxon>
        <taxon>Metamonada</taxon>
        <taxon>Parabasalia</taxon>
        <taxon>Tritrichomonadida</taxon>
        <taxon>Tritrichomonadidae</taxon>
        <taxon>Tritrichomonas</taxon>
    </lineage>
</organism>
<accession>A0ABR2K0T7</accession>
<sequence>MESSNTIIKLSPNRMKEIDVNNYEKDFIFYVNGEAYPVCRLFADLITPKISQLHFSDPTSNEYYITTKHSGNFQHVINLINYEDQSINDEEIPFIIEILSILDNRYIQIQIPEQEISITNSLDILIKYEQYGSSYISQYDTCISFISENFDKIIKQSQDKFLNLSQISIEKVISKDNLRLESEDQLLNLINILYEKDFSNSYLYKYVNFENVSTSSICEFLNIFNYNDLDHEIWTKFSILIRQGNHSSFLKNCNEIKGIFNFLQNQKKLKNEIILTSSQIYSPNCQSAENIFLFDNDREYFQTVNDKNAFIRFEFKSKLFVPTGYRIKTTSSNSYTPRNWVIEASNDKEKWDVIDIQSNTKLRDINNWWDFSVKNQNLNKYKYLQMRQIGENSHSSYNLTINSIDFDGYLINK</sequence>
<dbReference type="Proteomes" id="UP001470230">
    <property type="component" value="Unassembled WGS sequence"/>
</dbReference>
<name>A0ABR2K0T7_9EUKA</name>
<dbReference type="Gene3D" id="1.25.40.420">
    <property type="match status" value="1"/>
</dbReference>
<gene>
    <name evidence="2" type="ORF">M9Y10_043696</name>
</gene>
<evidence type="ECO:0000313" key="2">
    <source>
        <dbReference type="EMBL" id="KAK8884581.1"/>
    </source>
</evidence>
<proteinExistence type="predicted"/>